<organism evidence="1 2">
    <name type="scientific">Candidatus Brocadia sapporoensis</name>
    <dbReference type="NCBI Taxonomy" id="392547"/>
    <lineage>
        <taxon>Bacteria</taxon>
        <taxon>Pseudomonadati</taxon>
        <taxon>Planctomycetota</taxon>
        <taxon>Candidatus Brocadiia</taxon>
        <taxon>Candidatus Brocadiales</taxon>
        <taxon>Candidatus Brocadiaceae</taxon>
        <taxon>Candidatus Brocadia</taxon>
    </lineage>
</organism>
<evidence type="ECO:0000313" key="2">
    <source>
        <dbReference type="Proteomes" id="UP000242219"/>
    </source>
</evidence>
<dbReference type="RefSeq" id="WP_070066102.1">
    <property type="nucleotide sequence ID" value="NZ_MJUW02000021.1"/>
</dbReference>
<comment type="caution">
    <text evidence="1">The sequence shown here is derived from an EMBL/GenBank/DDBJ whole genome shotgun (WGS) entry which is preliminary data.</text>
</comment>
<sequence length="116" mass="13454">MQSTGMHSMNFRYNASPLFFVCFLLRLCFKDTYFDCCDRADFVAGLKDYKRSLFSYISRAIPLIHLVILHGIDGQIMLDIDLINLTAHTEAVYLFGARFRYASVVRKISQRQEEAL</sequence>
<gene>
    <name evidence="1" type="ORF">BIY37_01655</name>
</gene>
<keyword evidence="2" id="KW-1185">Reference proteome</keyword>
<protein>
    <submittedName>
        <fullName evidence="1">Uncharacterized protein</fullName>
    </submittedName>
</protein>
<proteinExistence type="predicted"/>
<name>A0A1V6M2Z0_9BACT</name>
<accession>A0A1V6M2Z0</accession>
<dbReference type="Proteomes" id="UP000242219">
    <property type="component" value="Unassembled WGS sequence"/>
</dbReference>
<evidence type="ECO:0000313" key="1">
    <source>
        <dbReference type="EMBL" id="OQD46740.1"/>
    </source>
</evidence>
<dbReference type="EMBL" id="MJUW02000021">
    <property type="protein sequence ID" value="OQD46740.1"/>
    <property type="molecule type" value="Genomic_DNA"/>
</dbReference>
<reference evidence="1 2" key="1">
    <citation type="journal article" date="2016" name="Genome Announc.">
        <title>Draft Genome Sequence of the Anaerobic Ammonium-Oxidizing Bacterium 'Candidatus Brocadia sp. 40'.</title>
        <authorList>
            <person name="Ali M."/>
            <person name="Haroon M.F."/>
            <person name="Narita Y."/>
            <person name="Zhang L."/>
            <person name="Rangel Shaw D."/>
            <person name="Okabe S."/>
            <person name="Saikaly P.E."/>
        </authorList>
    </citation>
    <scope>NUCLEOTIDE SEQUENCE [LARGE SCALE GENOMIC DNA]</scope>
    <source>
        <strain evidence="1 2">40</strain>
    </source>
</reference>
<dbReference type="AlphaFoldDB" id="A0A1V6M2Z0"/>